<evidence type="ECO:0000313" key="3">
    <source>
        <dbReference type="Proteomes" id="UP000077115"/>
    </source>
</evidence>
<feature type="region of interest" description="Disordered" evidence="1">
    <location>
        <begin position="104"/>
        <end position="152"/>
    </location>
</feature>
<dbReference type="AlphaFoldDB" id="A0A177WFH4"/>
<name>A0A177WFH4_BATDL</name>
<dbReference type="VEuPathDB" id="FungiDB:BDEG_22766"/>
<evidence type="ECO:0000313" key="2">
    <source>
        <dbReference type="EMBL" id="OAJ38867.1"/>
    </source>
</evidence>
<feature type="compositionally biased region" description="Polar residues" evidence="1">
    <location>
        <begin position="132"/>
        <end position="145"/>
    </location>
</feature>
<feature type="region of interest" description="Disordered" evidence="1">
    <location>
        <begin position="49"/>
        <end position="71"/>
    </location>
</feature>
<evidence type="ECO:0000256" key="1">
    <source>
        <dbReference type="SAM" id="MobiDB-lite"/>
    </source>
</evidence>
<reference evidence="2 3" key="2">
    <citation type="submission" date="2016-05" db="EMBL/GenBank/DDBJ databases">
        <title>Lineage-specific infection strategies underlie the spectrum of fungal disease in amphibians.</title>
        <authorList>
            <person name="Cuomo C.A."/>
            <person name="Farrer R.A."/>
            <person name="James T."/>
            <person name="Longcore J."/>
            <person name="Birren B."/>
        </authorList>
    </citation>
    <scope>NUCLEOTIDE SEQUENCE [LARGE SCALE GENOMIC DNA]</scope>
    <source>
        <strain evidence="2 3">JEL423</strain>
    </source>
</reference>
<dbReference type="OrthoDB" id="10690822at2759"/>
<proteinExistence type="predicted"/>
<gene>
    <name evidence="2" type="ORF">BDEG_22766</name>
</gene>
<reference evidence="2 3" key="1">
    <citation type="submission" date="2006-10" db="EMBL/GenBank/DDBJ databases">
        <title>The Genome Sequence of Batrachochytrium dendrobatidis JEL423.</title>
        <authorList>
            <consortium name="The Broad Institute Genome Sequencing Platform"/>
            <person name="Birren B."/>
            <person name="Lander E."/>
            <person name="Galagan J."/>
            <person name="Cuomo C."/>
            <person name="Devon K."/>
            <person name="Jaffe D."/>
            <person name="Butler J."/>
            <person name="Alvarez P."/>
            <person name="Gnerre S."/>
            <person name="Grabherr M."/>
            <person name="Kleber M."/>
            <person name="Mauceli E."/>
            <person name="Brockman W."/>
            <person name="Young S."/>
            <person name="LaButti K."/>
            <person name="Sykes S."/>
            <person name="DeCaprio D."/>
            <person name="Crawford M."/>
            <person name="Koehrsen M."/>
            <person name="Engels R."/>
            <person name="Montgomery P."/>
            <person name="Pearson M."/>
            <person name="Howarth C."/>
            <person name="Larson L."/>
            <person name="White J."/>
            <person name="O'Leary S."/>
            <person name="Kodira C."/>
            <person name="Zeng Q."/>
            <person name="Yandava C."/>
            <person name="Alvarado L."/>
            <person name="Longcore J."/>
            <person name="James T."/>
        </authorList>
    </citation>
    <scope>NUCLEOTIDE SEQUENCE [LARGE SCALE GENOMIC DNA]</scope>
    <source>
        <strain evidence="2 3">JEL423</strain>
    </source>
</reference>
<protein>
    <submittedName>
        <fullName evidence="2">Uncharacterized protein</fullName>
    </submittedName>
</protein>
<feature type="region of interest" description="Disordered" evidence="1">
    <location>
        <begin position="208"/>
        <end position="235"/>
    </location>
</feature>
<organism evidence="2 3">
    <name type="scientific">Batrachochytrium dendrobatidis (strain JEL423)</name>
    <dbReference type="NCBI Taxonomy" id="403673"/>
    <lineage>
        <taxon>Eukaryota</taxon>
        <taxon>Fungi</taxon>
        <taxon>Fungi incertae sedis</taxon>
        <taxon>Chytridiomycota</taxon>
        <taxon>Chytridiomycota incertae sedis</taxon>
        <taxon>Chytridiomycetes</taxon>
        <taxon>Rhizophydiales</taxon>
        <taxon>Rhizophydiales incertae sedis</taxon>
        <taxon>Batrachochytrium</taxon>
    </lineage>
</organism>
<dbReference type="EMBL" id="DS022302">
    <property type="protein sequence ID" value="OAJ38867.1"/>
    <property type="molecule type" value="Genomic_DNA"/>
</dbReference>
<accession>A0A177WFH4</accession>
<dbReference type="Proteomes" id="UP000077115">
    <property type="component" value="Unassembled WGS sequence"/>
</dbReference>
<sequence>MAQAIFDVGPAISMQLEQKYLVAEPLVQTNQTALKENELQEVEKAITSASETQSSHTISKEPNYTSCPQHSSSFSTDSAHIACNKENHKHYDFEGIDLDQPSAMPCDMIKDSSHSLKHNRKNSQSRFDETLSTRSQRSRHSSNSPAGPDSFKKEFSVFDDLVKSATESDPAAAVKSGVDMPLCSETMAIPTPPNIAAEMNLATQSYSSQINQPQSPPASLTSAINSPDPSCQQSSTHDRITTIHHQMDQLSDLINATALYAISYDSAITSAFPNQESRDNIESNEPIQHQSNLDNIIEIDLETQPFNCIYANDHLTWDSSTPKTPDSETFGTSRSMFGELGLPLFSQLDVEQEINDRFEQMQRDHQTAREEFMRQFDTISDSYRIWNDGSTRQTNHFETSNGIVASTETINEPTSHSLNQFLSDSETEPNLAADSNLLDELNGTEAQLLHTYAQNASEEILFPLDSHSFSRDAPILEPGYIPRHRRIRQSYDFNNDPFFFSESHTLHTLEDDYIDGNELGTVNDESNPGIILWTDNEAGLDLTFQAMPESEESYDEAEFFDGEDFAPIQYHFNTMSEPNPFAAYFDRALNQTDTYFGHGLRDVTVDHNFWDFGDESNRLTRQDHADEHSEVNWYTPSTAHYEDDGNYNEDQHLDTVAEMLEHSYHSSNSLSLEEPYVTFVSHMPIRHALNVINQSRLFDFTYEAPDQNTHDHTYQSSSITYPLNTVRHRRVQGYPTFRANAETYQSNRDTVYERLANAIYNTDCPSESDEEVMSSFFVDANGVVCQNFAECLRDAVGWDDGRGVIDLNVSISLLDSNGNTKPLNDSFNHLDWNDENEDSHDNANVTTDYVLSTGVNTLNDVYRNTIDSIDNDQIVELNAHQDTNYCDDNGSDQSDDIEQQSNLDHANSSFIRTLFPEHSRSRGADCNGSNSNCSHNTKTHCKAITHTCNGDCLGR</sequence>